<dbReference type="Proteomes" id="UP001596422">
    <property type="component" value="Unassembled WGS sequence"/>
</dbReference>
<evidence type="ECO:0000313" key="1">
    <source>
        <dbReference type="EMBL" id="MFC6668713.1"/>
    </source>
</evidence>
<reference evidence="2" key="1">
    <citation type="journal article" date="2019" name="Int. J. Syst. Evol. Microbiol.">
        <title>The Global Catalogue of Microorganisms (GCM) 10K type strain sequencing project: providing services to taxonomists for standard genome sequencing and annotation.</title>
        <authorList>
            <consortium name="The Broad Institute Genomics Platform"/>
            <consortium name="The Broad Institute Genome Sequencing Center for Infectious Disease"/>
            <person name="Wu L."/>
            <person name="Ma J."/>
        </authorList>
    </citation>
    <scope>NUCLEOTIDE SEQUENCE [LARGE SCALE GENOMIC DNA]</scope>
    <source>
        <strain evidence="2">NBRC 111756</strain>
    </source>
</reference>
<evidence type="ECO:0000313" key="2">
    <source>
        <dbReference type="Proteomes" id="UP001596422"/>
    </source>
</evidence>
<proteinExistence type="predicted"/>
<dbReference type="RefSeq" id="WP_379907248.1">
    <property type="nucleotide sequence ID" value="NZ_JBHSWE010000001.1"/>
</dbReference>
<name>A0ABW1ZVC8_9GAMM</name>
<protein>
    <submittedName>
        <fullName evidence="1">Uncharacterized protein</fullName>
    </submittedName>
</protein>
<gene>
    <name evidence="1" type="ORF">ACFQDL_00225</name>
</gene>
<comment type="caution">
    <text evidence="1">The sequence shown here is derived from an EMBL/GenBank/DDBJ whole genome shotgun (WGS) entry which is preliminary data.</text>
</comment>
<keyword evidence="2" id="KW-1185">Reference proteome</keyword>
<sequence length="46" mass="4751">MNEALIIDAIRTPHSGIARYAGTLAGICADHRGTPLLETTATEASA</sequence>
<dbReference type="EMBL" id="JBHSWE010000001">
    <property type="protein sequence ID" value="MFC6668713.1"/>
    <property type="molecule type" value="Genomic_DNA"/>
</dbReference>
<accession>A0ABW1ZVC8</accession>
<organism evidence="1 2">
    <name type="scientific">Marinobacterium aestuariivivens</name>
    <dbReference type="NCBI Taxonomy" id="1698799"/>
    <lineage>
        <taxon>Bacteria</taxon>
        <taxon>Pseudomonadati</taxon>
        <taxon>Pseudomonadota</taxon>
        <taxon>Gammaproteobacteria</taxon>
        <taxon>Oceanospirillales</taxon>
        <taxon>Oceanospirillaceae</taxon>
        <taxon>Marinobacterium</taxon>
    </lineage>
</organism>